<gene>
    <name evidence="14" type="ORF">MFIFM68171_01949</name>
</gene>
<dbReference type="InterPro" id="IPR031127">
    <property type="entry name" value="E3_UB_ligase_RBR"/>
</dbReference>
<keyword evidence="5" id="KW-0677">Repeat</keyword>
<dbReference type="EC" id="2.3.2.31" evidence="2"/>
<feature type="region of interest" description="Disordered" evidence="11">
    <location>
        <begin position="57"/>
        <end position="78"/>
    </location>
</feature>
<feature type="compositionally biased region" description="Low complexity" evidence="11">
    <location>
        <begin position="7"/>
        <end position="19"/>
    </location>
</feature>
<feature type="region of interest" description="Disordered" evidence="11">
    <location>
        <begin position="1"/>
        <end position="20"/>
    </location>
</feature>
<dbReference type="GeneID" id="98172694"/>
<dbReference type="PROSITE" id="PS50089">
    <property type="entry name" value="ZF_RING_2"/>
    <property type="match status" value="1"/>
</dbReference>
<feature type="domain" description="RING-type" evidence="12">
    <location>
        <begin position="199"/>
        <end position="245"/>
    </location>
</feature>
<protein>
    <recommendedName>
        <fullName evidence="2">RBR-type E3 ubiquitin transferase</fullName>
        <ecNumber evidence="2">2.3.2.31</ecNumber>
    </recommendedName>
</protein>
<dbReference type="Pfam" id="PF01485">
    <property type="entry name" value="IBR"/>
    <property type="match status" value="2"/>
</dbReference>
<dbReference type="InterPro" id="IPR013083">
    <property type="entry name" value="Znf_RING/FYVE/PHD"/>
</dbReference>
<dbReference type="InterPro" id="IPR044066">
    <property type="entry name" value="TRIAD_supradom"/>
</dbReference>
<evidence type="ECO:0000256" key="5">
    <source>
        <dbReference type="ARBA" id="ARBA00022737"/>
    </source>
</evidence>
<feature type="region of interest" description="Disordered" evidence="11">
    <location>
        <begin position="698"/>
        <end position="734"/>
    </location>
</feature>
<evidence type="ECO:0000256" key="1">
    <source>
        <dbReference type="ARBA" id="ARBA00001798"/>
    </source>
</evidence>
<reference evidence="14 15" key="1">
    <citation type="submission" date="2024-09" db="EMBL/GenBank/DDBJ databases">
        <title>Itraconazole resistance in Madurella fahalii resulting from another homologue of gene encoding cytochrome P450 14-alpha sterol demethylase (CYP51).</title>
        <authorList>
            <person name="Yoshioka I."/>
            <person name="Fahal A.H."/>
            <person name="Kaneko S."/>
            <person name="Yaguchi T."/>
        </authorList>
    </citation>
    <scope>NUCLEOTIDE SEQUENCE [LARGE SCALE GENOMIC DNA]</scope>
    <source>
        <strain evidence="14 15">IFM 68171</strain>
    </source>
</reference>
<dbReference type="EMBL" id="BAAFSV010000001">
    <property type="protein sequence ID" value="GAB1311739.1"/>
    <property type="molecule type" value="Genomic_DNA"/>
</dbReference>
<sequence length="734" mass="83503">MALQSHPAADPADGLPALPELRDADYLREVLGYDGDATEADVEQEMMVKAAALGVELPVSRRPDTQDDPSTPTGESAHTLVLQHGRTVSSASDETAATALTLQTSNHSIAVPATATEVSSRRRSRSLTFTQYEKYLSQVDPALDQPKFLRPNQDKAERSAGIVMRSGTRRRVRGLTQSLANRLRKRRSAQASSLTPMPCICCREDFTRENNALQTLPCGHTYCRDCLAVMIAQSTTDESKMPPRCCTQPIPSSTIKAVLPRDKQQLFLKAVVQYGTPWERRIFCPNLACGEFIPPANRVDPKHPFEALCKSCKTRVCVMCKRPAHLLGHDCPDDRELDAVLRMGEKSGWRRCYKCRTLVELMQGCTHITCRCKAQFCYICGAVWDPAVGCPNFCNGEEELERRRAEEEARLAELEAEKLALEKAAEEEEVERREAERRTRESEEFRALRKAQEREMERFTEFESRAKEAMRARQSEKKSALVERFSDLMEKMRERHAKTEQHLEDRQVLAEIELQAGLEEKEKKVRLKLRYMEDYCHGRRNSRDDAAPAPATGGASDDMPPRQVTPKDLEQLRQQYCVRDGMERRHQSQINGLREKQAKSMEELVERHEKEMQTLSERRREEIEDLAVEFTNEEEALLQVFGARRARMERRWLLAAEILRAEMERKTGKRFARMRVPRWVPDGSGADTGKEDHVLADVFEEEEDDEDEEQEEAPANQVPVDVGGRGRGRGAGDG</sequence>
<keyword evidence="15" id="KW-1185">Reference proteome</keyword>
<feature type="region of interest" description="Disordered" evidence="11">
    <location>
        <begin position="539"/>
        <end position="567"/>
    </location>
</feature>
<evidence type="ECO:0000256" key="11">
    <source>
        <dbReference type="SAM" id="MobiDB-lite"/>
    </source>
</evidence>
<feature type="compositionally biased region" description="Gly residues" evidence="11">
    <location>
        <begin position="723"/>
        <end position="734"/>
    </location>
</feature>
<keyword evidence="10" id="KW-0175">Coiled coil</keyword>
<dbReference type="Gene3D" id="1.20.120.1750">
    <property type="match status" value="1"/>
</dbReference>
<dbReference type="CDD" id="cd22584">
    <property type="entry name" value="Rcat_RBR_unk"/>
    <property type="match status" value="1"/>
</dbReference>
<dbReference type="PANTHER" id="PTHR11685">
    <property type="entry name" value="RBR FAMILY RING FINGER AND IBR DOMAIN-CONTAINING"/>
    <property type="match status" value="1"/>
</dbReference>
<dbReference type="Proteomes" id="UP001628179">
    <property type="component" value="Unassembled WGS sequence"/>
</dbReference>
<keyword evidence="7" id="KW-0833">Ubl conjugation pathway</keyword>
<feature type="compositionally biased region" description="Low complexity" evidence="11">
    <location>
        <begin position="547"/>
        <end position="558"/>
    </location>
</feature>
<dbReference type="PROSITE" id="PS00518">
    <property type="entry name" value="ZF_RING_1"/>
    <property type="match status" value="1"/>
</dbReference>
<evidence type="ECO:0000256" key="7">
    <source>
        <dbReference type="ARBA" id="ARBA00022786"/>
    </source>
</evidence>
<evidence type="ECO:0000256" key="10">
    <source>
        <dbReference type="SAM" id="Coils"/>
    </source>
</evidence>
<feature type="compositionally biased region" description="Acidic residues" evidence="11">
    <location>
        <begin position="698"/>
        <end position="712"/>
    </location>
</feature>
<evidence type="ECO:0000256" key="6">
    <source>
        <dbReference type="ARBA" id="ARBA00022771"/>
    </source>
</evidence>
<keyword evidence="4" id="KW-0479">Metal-binding</keyword>
<comment type="caution">
    <text evidence="14">The sequence shown here is derived from an EMBL/GenBank/DDBJ whole genome shotgun (WGS) entry which is preliminary data.</text>
</comment>
<keyword evidence="6 9" id="KW-0863">Zinc-finger</keyword>
<dbReference type="InterPro" id="IPR017907">
    <property type="entry name" value="Znf_RING_CS"/>
</dbReference>
<comment type="catalytic activity">
    <reaction evidence="1">
        <text>[E2 ubiquitin-conjugating enzyme]-S-ubiquitinyl-L-cysteine + [acceptor protein]-L-lysine = [E2 ubiquitin-conjugating enzyme]-L-cysteine + [acceptor protein]-N(6)-ubiquitinyl-L-lysine.</text>
        <dbReference type="EC" id="2.3.2.31"/>
    </reaction>
</comment>
<evidence type="ECO:0000313" key="14">
    <source>
        <dbReference type="EMBL" id="GAB1311739.1"/>
    </source>
</evidence>
<feature type="domain" description="RING-type" evidence="13">
    <location>
        <begin position="195"/>
        <end position="398"/>
    </location>
</feature>
<evidence type="ECO:0000259" key="13">
    <source>
        <dbReference type="PROSITE" id="PS51873"/>
    </source>
</evidence>
<evidence type="ECO:0000256" key="2">
    <source>
        <dbReference type="ARBA" id="ARBA00012251"/>
    </source>
</evidence>
<dbReference type="PROSITE" id="PS51873">
    <property type="entry name" value="TRIAD"/>
    <property type="match status" value="1"/>
</dbReference>
<dbReference type="InterPro" id="IPR001841">
    <property type="entry name" value="Znf_RING"/>
</dbReference>
<evidence type="ECO:0000256" key="4">
    <source>
        <dbReference type="ARBA" id="ARBA00022723"/>
    </source>
</evidence>
<name>A0ABQ0G1X0_9PEZI</name>
<evidence type="ECO:0000256" key="8">
    <source>
        <dbReference type="ARBA" id="ARBA00022833"/>
    </source>
</evidence>
<organism evidence="14 15">
    <name type="scientific">Madurella fahalii</name>
    <dbReference type="NCBI Taxonomy" id="1157608"/>
    <lineage>
        <taxon>Eukaryota</taxon>
        <taxon>Fungi</taxon>
        <taxon>Dikarya</taxon>
        <taxon>Ascomycota</taxon>
        <taxon>Pezizomycotina</taxon>
        <taxon>Sordariomycetes</taxon>
        <taxon>Sordariomycetidae</taxon>
        <taxon>Sordariales</taxon>
        <taxon>Sordariales incertae sedis</taxon>
        <taxon>Madurella</taxon>
    </lineage>
</organism>
<dbReference type="SUPFAM" id="SSF57850">
    <property type="entry name" value="RING/U-box"/>
    <property type="match status" value="2"/>
</dbReference>
<dbReference type="RefSeq" id="XP_070913472.1">
    <property type="nucleotide sequence ID" value="XM_071057371.1"/>
</dbReference>
<keyword evidence="3" id="KW-0808">Transferase</keyword>
<evidence type="ECO:0000313" key="15">
    <source>
        <dbReference type="Proteomes" id="UP001628179"/>
    </source>
</evidence>
<proteinExistence type="predicted"/>
<dbReference type="CDD" id="cd20335">
    <property type="entry name" value="BRcat_RBR"/>
    <property type="match status" value="1"/>
</dbReference>
<dbReference type="Gene3D" id="3.30.40.10">
    <property type="entry name" value="Zinc/RING finger domain, C3HC4 (zinc finger)"/>
    <property type="match status" value="1"/>
</dbReference>
<accession>A0ABQ0G1X0</accession>
<feature type="coiled-coil region" evidence="10">
    <location>
        <begin position="598"/>
        <end position="625"/>
    </location>
</feature>
<evidence type="ECO:0000256" key="9">
    <source>
        <dbReference type="PROSITE-ProRule" id="PRU00175"/>
    </source>
</evidence>
<evidence type="ECO:0000256" key="3">
    <source>
        <dbReference type="ARBA" id="ARBA00022679"/>
    </source>
</evidence>
<keyword evidence="8" id="KW-0862">Zinc</keyword>
<evidence type="ECO:0000259" key="12">
    <source>
        <dbReference type="PROSITE" id="PS50089"/>
    </source>
</evidence>
<dbReference type="InterPro" id="IPR002867">
    <property type="entry name" value="IBR_dom"/>
</dbReference>
<feature type="coiled-coil region" evidence="10">
    <location>
        <begin position="395"/>
        <end position="443"/>
    </location>
</feature>